<reference evidence="2" key="1">
    <citation type="journal article" date="2023" name="IMA Fungus">
        <title>Comparative genomic study of the Penicillium genus elucidates a diverse pangenome and 15 lateral gene transfer events.</title>
        <authorList>
            <person name="Petersen C."/>
            <person name="Sorensen T."/>
            <person name="Nielsen M.R."/>
            <person name="Sondergaard T.E."/>
            <person name="Sorensen J.L."/>
            <person name="Fitzpatrick D.A."/>
            <person name="Frisvad J.C."/>
            <person name="Nielsen K.L."/>
        </authorList>
    </citation>
    <scope>NUCLEOTIDE SEQUENCE</scope>
    <source>
        <strain evidence="2">IBT 15450</strain>
    </source>
</reference>
<dbReference type="Pfam" id="PF00339">
    <property type="entry name" value="Arrestin_N"/>
    <property type="match status" value="1"/>
</dbReference>
<organism evidence="2 3">
    <name type="scientific">Penicillium canescens</name>
    <dbReference type="NCBI Taxonomy" id="5083"/>
    <lineage>
        <taxon>Eukaryota</taxon>
        <taxon>Fungi</taxon>
        <taxon>Dikarya</taxon>
        <taxon>Ascomycota</taxon>
        <taxon>Pezizomycotina</taxon>
        <taxon>Eurotiomycetes</taxon>
        <taxon>Eurotiomycetidae</taxon>
        <taxon>Eurotiales</taxon>
        <taxon>Aspergillaceae</taxon>
        <taxon>Penicillium</taxon>
    </lineage>
</organism>
<gene>
    <name evidence="2" type="ORF">N7460_012581</name>
</gene>
<feature type="domain" description="Arrestin-like N-terminal" evidence="1">
    <location>
        <begin position="14"/>
        <end position="65"/>
    </location>
</feature>
<dbReference type="InterPro" id="IPR014752">
    <property type="entry name" value="Arrestin-like_C"/>
</dbReference>
<sequence length="75" mass="8235">MDLLMLTPTQLEVDLKLDREQPVYSDRDTVSGEVILQTDSPADISSISLSLSAVAIARLKDGRRAEVHQGLLTNQ</sequence>
<proteinExistence type="predicted"/>
<dbReference type="Proteomes" id="UP001219568">
    <property type="component" value="Unassembled WGS sequence"/>
</dbReference>
<evidence type="ECO:0000259" key="1">
    <source>
        <dbReference type="Pfam" id="PF00339"/>
    </source>
</evidence>
<keyword evidence="3" id="KW-1185">Reference proteome</keyword>
<dbReference type="AlphaFoldDB" id="A0AAD6N3V3"/>
<evidence type="ECO:0000313" key="3">
    <source>
        <dbReference type="Proteomes" id="UP001219568"/>
    </source>
</evidence>
<dbReference type="EMBL" id="JAQJZL010000015">
    <property type="protein sequence ID" value="KAJ6027764.1"/>
    <property type="molecule type" value="Genomic_DNA"/>
</dbReference>
<accession>A0AAD6N3V3</accession>
<reference evidence="2" key="2">
    <citation type="submission" date="2023-01" db="EMBL/GenBank/DDBJ databases">
        <authorList>
            <person name="Petersen C."/>
        </authorList>
    </citation>
    <scope>NUCLEOTIDE SEQUENCE</scope>
    <source>
        <strain evidence="2">IBT 15450</strain>
    </source>
</reference>
<comment type="caution">
    <text evidence="2">The sequence shown here is derived from an EMBL/GenBank/DDBJ whole genome shotgun (WGS) entry which is preliminary data.</text>
</comment>
<dbReference type="InterPro" id="IPR011021">
    <property type="entry name" value="Arrestin-like_N"/>
</dbReference>
<name>A0AAD6N3V3_PENCN</name>
<dbReference type="Gene3D" id="2.60.40.640">
    <property type="match status" value="1"/>
</dbReference>
<evidence type="ECO:0000313" key="2">
    <source>
        <dbReference type="EMBL" id="KAJ6027764.1"/>
    </source>
</evidence>
<protein>
    <recommendedName>
        <fullName evidence="1">Arrestin-like N-terminal domain-containing protein</fullName>
    </recommendedName>
</protein>